<name>A5ARR3_VITVI</name>
<proteinExistence type="predicted"/>
<organism evidence="2">
    <name type="scientific">Vitis vinifera</name>
    <name type="common">Grape</name>
    <dbReference type="NCBI Taxonomy" id="29760"/>
    <lineage>
        <taxon>Eukaryota</taxon>
        <taxon>Viridiplantae</taxon>
        <taxon>Streptophyta</taxon>
        <taxon>Embryophyta</taxon>
        <taxon>Tracheophyta</taxon>
        <taxon>Spermatophyta</taxon>
        <taxon>Magnoliopsida</taxon>
        <taxon>eudicotyledons</taxon>
        <taxon>Gunneridae</taxon>
        <taxon>Pentapetalae</taxon>
        <taxon>rosids</taxon>
        <taxon>Vitales</taxon>
        <taxon>Vitaceae</taxon>
        <taxon>Viteae</taxon>
        <taxon>Vitis</taxon>
    </lineage>
</organism>
<sequence>MESQKENGHLCGMKTKGKSKGMTEADSYQRGPNADSFSYACILLLTRIRIVHVTLSVVYEKPDRARGSGYLSGRYPNIHPKDIAESLLRRRSGIPGILADGSERSSTLFASPSRRETMTTTLTLGARGATGTLASRGGEERDFHGDGYGKMGIHVDVAGG</sequence>
<evidence type="ECO:0000313" key="2">
    <source>
        <dbReference type="EMBL" id="CAN60508.1"/>
    </source>
</evidence>
<gene>
    <name evidence="2" type="ORF">VITISV_027219</name>
</gene>
<evidence type="ECO:0000256" key="1">
    <source>
        <dbReference type="SAM" id="MobiDB-lite"/>
    </source>
</evidence>
<dbReference type="AlphaFoldDB" id="A5ARR3"/>
<dbReference type="EMBL" id="AM433265">
    <property type="protein sequence ID" value="CAN60508.1"/>
    <property type="molecule type" value="Genomic_DNA"/>
</dbReference>
<reference evidence="2" key="1">
    <citation type="journal article" date="2007" name="PLoS ONE">
        <title>The first genome sequence of an elite grapevine cultivar (Pinot noir Vitis vinifera L.): coping with a highly heterozygous genome.</title>
        <authorList>
            <person name="Velasco R."/>
            <person name="Zharkikh A."/>
            <person name="Troggio M."/>
            <person name="Cartwright D.A."/>
            <person name="Cestaro A."/>
            <person name="Pruss D."/>
            <person name="Pindo M."/>
            <person name="FitzGerald L.M."/>
            <person name="Vezzulli S."/>
            <person name="Reid J."/>
            <person name="Malacarne G."/>
            <person name="Iliev D."/>
            <person name="Coppola G."/>
            <person name="Wardell B."/>
            <person name="Micheletti D."/>
            <person name="Macalma T."/>
            <person name="Facci M."/>
            <person name="Mitchell J.T."/>
            <person name="Perazzolli M."/>
            <person name="Eldredge G."/>
            <person name="Gatto P."/>
            <person name="Oyzerski R."/>
            <person name="Moretto M."/>
            <person name="Gutin N."/>
            <person name="Stefanini M."/>
            <person name="Chen Y."/>
            <person name="Segala C."/>
            <person name="Davenport C."/>
            <person name="Dematte L."/>
            <person name="Mraz A."/>
            <person name="Battilana J."/>
            <person name="Stormo K."/>
            <person name="Costa F."/>
            <person name="Tao Q."/>
            <person name="Si-Ammour A."/>
            <person name="Harkins T."/>
            <person name="Lackey A."/>
            <person name="Perbost C."/>
            <person name="Taillon B."/>
            <person name="Stella A."/>
            <person name="Solovyev V."/>
            <person name="Fawcett J.A."/>
            <person name="Sterck L."/>
            <person name="Vandepoele K."/>
            <person name="Grando S.M."/>
            <person name="Toppo S."/>
            <person name="Moser C."/>
            <person name="Lanchbury J."/>
            <person name="Bogden R."/>
            <person name="Skolnick M."/>
            <person name="Sgaramella V."/>
            <person name="Bhatnagar S.K."/>
            <person name="Fontana P."/>
            <person name="Gutin A."/>
            <person name="Van de Peer Y."/>
            <person name="Salamini F."/>
            <person name="Viola R."/>
        </authorList>
    </citation>
    <scope>NUCLEOTIDE SEQUENCE</scope>
</reference>
<protein>
    <submittedName>
        <fullName evidence="2">Uncharacterized protein</fullName>
    </submittedName>
</protein>
<feature type="region of interest" description="Disordered" evidence="1">
    <location>
        <begin position="1"/>
        <end position="29"/>
    </location>
</feature>
<accession>A5ARR3</accession>